<feature type="domain" description="Tail spike" evidence="1">
    <location>
        <begin position="110"/>
        <end position="369"/>
    </location>
</feature>
<dbReference type="Proteomes" id="UP001501047">
    <property type="component" value="Unassembled WGS sequence"/>
</dbReference>
<evidence type="ECO:0000259" key="1">
    <source>
        <dbReference type="Pfam" id="PF06605"/>
    </source>
</evidence>
<dbReference type="NCBIfam" id="TIGR01665">
    <property type="entry name" value="put_anti_recept"/>
    <property type="match status" value="1"/>
</dbReference>
<evidence type="ECO:0000313" key="2">
    <source>
        <dbReference type="EMBL" id="GAA0768558.1"/>
    </source>
</evidence>
<evidence type="ECO:0000313" key="3">
    <source>
        <dbReference type="Proteomes" id="UP001501047"/>
    </source>
</evidence>
<dbReference type="InterPro" id="IPR010572">
    <property type="entry name" value="Tail_dom"/>
</dbReference>
<proteinExistence type="predicted"/>
<accession>A0ABN1KJA8</accession>
<dbReference type="RefSeq" id="WP_343824018.1">
    <property type="nucleotide sequence ID" value="NZ_BAAACI010000001.1"/>
</dbReference>
<protein>
    <recommendedName>
        <fullName evidence="1">Tail spike domain-containing protein</fullName>
    </recommendedName>
</protein>
<dbReference type="InterPro" id="IPR007119">
    <property type="entry name" value="Phage_tail_spike_N"/>
</dbReference>
<keyword evidence="3" id="KW-1185">Reference proteome</keyword>
<reference evidence="3" key="1">
    <citation type="journal article" date="2019" name="Int. J. Syst. Evol. Microbiol.">
        <title>The Global Catalogue of Microorganisms (GCM) 10K type strain sequencing project: providing services to taxonomists for standard genome sequencing and annotation.</title>
        <authorList>
            <consortium name="The Broad Institute Genomics Platform"/>
            <consortium name="The Broad Institute Genome Sequencing Center for Infectious Disease"/>
            <person name="Wu L."/>
            <person name="Ma J."/>
        </authorList>
    </citation>
    <scope>NUCLEOTIDE SEQUENCE [LARGE SCALE GENOMIC DNA]</scope>
    <source>
        <strain evidence="3">JCM 1417</strain>
    </source>
</reference>
<dbReference type="EMBL" id="BAAACI010000001">
    <property type="protein sequence ID" value="GAA0768558.1"/>
    <property type="molecule type" value="Genomic_DNA"/>
</dbReference>
<gene>
    <name evidence="2" type="ORF">GCM10008908_09050</name>
</gene>
<organism evidence="2 3">
    <name type="scientific">Clostridium subterminale</name>
    <dbReference type="NCBI Taxonomy" id="1550"/>
    <lineage>
        <taxon>Bacteria</taxon>
        <taxon>Bacillati</taxon>
        <taxon>Bacillota</taxon>
        <taxon>Clostridia</taxon>
        <taxon>Eubacteriales</taxon>
        <taxon>Clostridiaceae</taxon>
        <taxon>Clostridium</taxon>
    </lineage>
</organism>
<name>A0ABN1KJA8_CLOSU</name>
<dbReference type="Pfam" id="PF06605">
    <property type="entry name" value="Prophage_tail"/>
    <property type="match status" value="1"/>
</dbReference>
<comment type="caution">
    <text evidence="2">The sequence shown here is derived from an EMBL/GenBank/DDBJ whole genome shotgun (WGS) entry which is preliminary data.</text>
</comment>
<sequence>MSRNILISIFNKNTPKSKVLSSNGLAILDNICVDCTTEEDLSGNYTLDATFLIDDNGLYKHITEEAILKVRMDYGDEIFRIAKVNPNRRDINVFARQITIADSLDIFLDDVRPTNINGQGAISYMLQNSNEYKTNKQYARDLEVFSDISTYNTAYYQNMNLYKALHDTDQSFENRWGKCEVQRRGYRININKKIGTNRGFQVRSRKNLVGFEYETNIDSVFSRIKPKGFNGITISGYVDSSLISNYPKIKTIEIKYEDVKVKDANTSSTDEGMIFDTLALAQAELIRRATLEFTEKHIDELQASYRVSFVQLEKTEEYKDYAILERCYLGDTVAVIEDKLNININVRAIKKKYDVLRQMVNEIELSNSNLINKGVSIASIIKELERIPDGDEILQQAKESASALIKAGLKDSYVIVRPNEILVMDTKDVNTATKVWRFNVKGLGYSSTGYNGTFGTAITMDGAIVADFITTGVLNANLIKTGVLSSIDGSVSINLSNGAFSIGGRSGDVATHTGSYSEWKNNDGSITRCDASGFYNKVGTSKREYHHLSYNTTVLFPSYSGSGTGYSTKWVTLPSEFRGKDINATVSISEAMANDVPSGLGVIGSMGTYVQQIDKVAGRVLIYGFMSGYDVINKNWHNLNHKLIVKLTVIA</sequence>